<dbReference type="EMBL" id="JBHUMZ010000016">
    <property type="protein sequence ID" value="MFD2638232.1"/>
    <property type="molecule type" value="Genomic_DNA"/>
</dbReference>
<organism evidence="4 5">
    <name type="scientific">Piscibacillus salipiscarius</name>
    <dbReference type="NCBI Taxonomy" id="299480"/>
    <lineage>
        <taxon>Bacteria</taxon>
        <taxon>Bacillati</taxon>
        <taxon>Bacillota</taxon>
        <taxon>Bacilli</taxon>
        <taxon>Bacillales</taxon>
        <taxon>Bacillaceae</taxon>
        <taxon>Piscibacillus</taxon>
    </lineage>
</organism>
<keyword evidence="2 4" id="KW-0378">Hydrolase</keyword>
<comment type="similarity">
    <text evidence="1">Belongs to the peptidase S33 family.</text>
</comment>
<dbReference type="PRINTS" id="PR00793">
    <property type="entry name" value="PROAMNOPTASE"/>
</dbReference>
<name>A0ABW5Q9E7_9BACI</name>
<dbReference type="PANTHER" id="PTHR43798">
    <property type="entry name" value="MONOACYLGLYCEROL LIPASE"/>
    <property type="match status" value="1"/>
</dbReference>
<evidence type="ECO:0000313" key="4">
    <source>
        <dbReference type="EMBL" id="MFD2638232.1"/>
    </source>
</evidence>
<evidence type="ECO:0000256" key="1">
    <source>
        <dbReference type="ARBA" id="ARBA00010088"/>
    </source>
</evidence>
<dbReference type="InterPro" id="IPR000073">
    <property type="entry name" value="AB_hydrolase_1"/>
</dbReference>
<gene>
    <name evidence="4" type="ORF">ACFSW4_05105</name>
</gene>
<evidence type="ECO:0000259" key="3">
    <source>
        <dbReference type="Pfam" id="PF00561"/>
    </source>
</evidence>
<dbReference type="GO" id="GO:0016787">
    <property type="term" value="F:hydrolase activity"/>
    <property type="evidence" value="ECO:0007669"/>
    <property type="project" value="UniProtKB-KW"/>
</dbReference>
<dbReference type="InterPro" id="IPR029058">
    <property type="entry name" value="AB_hydrolase_fold"/>
</dbReference>
<dbReference type="Proteomes" id="UP001597452">
    <property type="component" value="Unassembled WGS sequence"/>
</dbReference>
<dbReference type="SUPFAM" id="SSF53474">
    <property type="entry name" value="alpha/beta-Hydrolases"/>
    <property type="match status" value="1"/>
</dbReference>
<dbReference type="InterPro" id="IPR050266">
    <property type="entry name" value="AB_hydrolase_sf"/>
</dbReference>
<dbReference type="Gene3D" id="3.40.50.1820">
    <property type="entry name" value="alpha/beta hydrolase"/>
    <property type="match status" value="1"/>
</dbReference>
<dbReference type="PANTHER" id="PTHR43798:SF31">
    <property type="entry name" value="AB HYDROLASE SUPERFAMILY PROTEIN YCLE"/>
    <property type="match status" value="1"/>
</dbReference>
<dbReference type="PRINTS" id="PR00111">
    <property type="entry name" value="ABHYDROLASE"/>
</dbReference>
<dbReference type="Pfam" id="PF00561">
    <property type="entry name" value="Abhydrolase_1"/>
    <property type="match status" value="1"/>
</dbReference>
<dbReference type="InterPro" id="IPR002410">
    <property type="entry name" value="Peptidase_S33"/>
</dbReference>
<dbReference type="RefSeq" id="WP_377327876.1">
    <property type="nucleotide sequence ID" value="NZ_JBHUMZ010000016.1"/>
</dbReference>
<evidence type="ECO:0000256" key="2">
    <source>
        <dbReference type="ARBA" id="ARBA00022801"/>
    </source>
</evidence>
<evidence type="ECO:0000313" key="5">
    <source>
        <dbReference type="Proteomes" id="UP001597452"/>
    </source>
</evidence>
<feature type="domain" description="AB hydrolase-1" evidence="3">
    <location>
        <begin position="23"/>
        <end position="263"/>
    </location>
</feature>
<sequence length="278" mass="32194">MEFITSDGEKVFYEVSGSGVPAVYIHGGPGYWSKSFQYSMHNLLENQLRMIYVDQRGCGRSEECSNTDFSLNRITDDFEELRDHLGLQDWYLIAHSFGGILALNYAKKYPNRVKGIILSNATLNMVNSFEYQIRYSRKLLGLKKQQLHTGNKESLLNTYYTTISKLAEHNLHNQLQFKDPCNKQILDEIDKDLFFGKSFQQYVFNTGEYFYDFTTNTRSIEQPVLVISGGHDYAVDPNHHEQFKFCNAALKVLDSGHHPYVEKQREFSEIILDFVSES</sequence>
<protein>
    <submittedName>
        <fullName evidence="4">Alpha/beta fold hydrolase</fullName>
    </submittedName>
</protein>
<keyword evidence="5" id="KW-1185">Reference proteome</keyword>
<accession>A0ABW5Q9E7</accession>
<reference evidence="5" key="1">
    <citation type="journal article" date="2019" name="Int. J. Syst. Evol. Microbiol.">
        <title>The Global Catalogue of Microorganisms (GCM) 10K type strain sequencing project: providing services to taxonomists for standard genome sequencing and annotation.</title>
        <authorList>
            <consortium name="The Broad Institute Genomics Platform"/>
            <consortium name="The Broad Institute Genome Sequencing Center for Infectious Disease"/>
            <person name="Wu L."/>
            <person name="Ma J."/>
        </authorList>
    </citation>
    <scope>NUCLEOTIDE SEQUENCE [LARGE SCALE GENOMIC DNA]</scope>
    <source>
        <strain evidence="5">TISTR 1571</strain>
    </source>
</reference>
<proteinExistence type="inferred from homology"/>
<comment type="caution">
    <text evidence="4">The sequence shown here is derived from an EMBL/GenBank/DDBJ whole genome shotgun (WGS) entry which is preliminary data.</text>
</comment>